<feature type="compositionally biased region" description="Low complexity" evidence="7">
    <location>
        <begin position="67"/>
        <end position="85"/>
    </location>
</feature>
<dbReference type="Proteomes" id="UP000294321">
    <property type="component" value="Chromosome"/>
</dbReference>
<comment type="subunit">
    <text evidence="6">Forms a complex with KhpA.</text>
</comment>
<dbReference type="PANTHER" id="PTHR35800:SF1">
    <property type="entry name" value="RNA-BINDING PROTEIN KHPB"/>
    <property type="match status" value="1"/>
</dbReference>
<dbReference type="Gene3D" id="3.30.1370.50">
    <property type="entry name" value="R3H-like domain"/>
    <property type="match status" value="1"/>
</dbReference>
<dbReference type="AlphaFoldDB" id="A0A4P6ZM59"/>
<dbReference type="Pfam" id="PF01424">
    <property type="entry name" value="R3H"/>
    <property type="match status" value="1"/>
</dbReference>
<comment type="domain">
    <text evidence="6">Has an N-terminal Jag-N domain and 2 RNA-binding domains (KH and R3H).</text>
</comment>
<dbReference type="Pfam" id="PF13083">
    <property type="entry name" value="KH_KhpA-B"/>
    <property type="match status" value="1"/>
</dbReference>
<dbReference type="Pfam" id="PF14804">
    <property type="entry name" value="Jag_N"/>
    <property type="match status" value="1"/>
</dbReference>
<comment type="subcellular location">
    <subcellularLocation>
        <location evidence="6">Cytoplasm</location>
    </subcellularLocation>
</comment>
<dbReference type="GO" id="GO:0008360">
    <property type="term" value="P:regulation of cell shape"/>
    <property type="evidence" value="ECO:0007669"/>
    <property type="project" value="UniProtKB-KW"/>
</dbReference>
<dbReference type="InterPro" id="IPR038247">
    <property type="entry name" value="Jag_N_dom_sf"/>
</dbReference>
<dbReference type="PROSITE" id="PS51061">
    <property type="entry name" value="R3H"/>
    <property type="match status" value="1"/>
</dbReference>
<keyword evidence="5 6" id="KW-0961">Cell wall biogenesis/degradation</keyword>
<feature type="domain" description="R3H" evidence="8">
    <location>
        <begin position="208"/>
        <end position="273"/>
    </location>
</feature>
<evidence type="ECO:0000256" key="5">
    <source>
        <dbReference type="ARBA" id="ARBA00023316"/>
    </source>
</evidence>
<feature type="region of interest" description="Disordered" evidence="7">
    <location>
        <begin position="43"/>
        <end position="123"/>
    </location>
</feature>
<evidence type="ECO:0000256" key="7">
    <source>
        <dbReference type="SAM" id="MobiDB-lite"/>
    </source>
</evidence>
<dbReference type="InterPro" id="IPR032782">
    <property type="entry name" value="KhpB_N"/>
</dbReference>
<comment type="similarity">
    <text evidence="6">Belongs to the KhpB RNA-binding protein family.</text>
</comment>
<reference evidence="10" key="1">
    <citation type="submission" date="2018-12" db="EMBL/GenBank/DDBJ databases">
        <title>A new species of lactobacillus.</title>
        <authorList>
            <person name="Jian Y."/>
            <person name="Xin L."/>
            <person name="Hong Z.J."/>
            <person name="Ming L.Z."/>
            <person name="Hong X.Z."/>
        </authorList>
    </citation>
    <scope>NUCLEOTIDE SEQUENCE [LARGE SCALE GENOMIC DNA]</scope>
    <source>
        <strain evidence="10">HSLZ-75</strain>
    </source>
</reference>
<dbReference type="SUPFAM" id="SSF82708">
    <property type="entry name" value="R3H domain"/>
    <property type="match status" value="1"/>
</dbReference>
<accession>A0A4P6ZM59</accession>
<dbReference type="InterPro" id="IPR001374">
    <property type="entry name" value="R3H_dom"/>
</dbReference>
<keyword evidence="2 6" id="KW-0694">RNA-binding</keyword>
<evidence type="ECO:0000313" key="10">
    <source>
        <dbReference type="Proteomes" id="UP000294321"/>
    </source>
</evidence>
<dbReference type="HAMAP" id="MF_00867">
    <property type="entry name" value="KhpB"/>
    <property type="match status" value="1"/>
</dbReference>
<evidence type="ECO:0000313" key="9">
    <source>
        <dbReference type="EMBL" id="QBP18971.1"/>
    </source>
</evidence>
<dbReference type="SMART" id="SM00393">
    <property type="entry name" value="R3H"/>
    <property type="match status" value="1"/>
</dbReference>
<dbReference type="GO" id="GO:0071555">
    <property type="term" value="P:cell wall organization"/>
    <property type="evidence" value="ECO:0007669"/>
    <property type="project" value="UniProtKB-KW"/>
</dbReference>
<evidence type="ECO:0000256" key="2">
    <source>
        <dbReference type="ARBA" id="ARBA00022884"/>
    </source>
</evidence>
<dbReference type="GO" id="GO:0005737">
    <property type="term" value="C:cytoplasm"/>
    <property type="evidence" value="ECO:0007669"/>
    <property type="project" value="UniProtKB-SubCell"/>
</dbReference>
<dbReference type="GO" id="GO:0003723">
    <property type="term" value="F:RNA binding"/>
    <property type="evidence" value="ECO:0007669"/>
    <property type="project" value="UniProtKB-UniRule"/>
</dbReference>
<dbReference type="SMART" id="SM01245">
    <property type="entry name" value="Jag_N"/>
    <property type="match status" value="1"/>
</dbReference>
<organism evidence="9 10">
    <name type="scientific">Acetilactobacillus jinshanensis</name>
    <dbReference type="NCBI Taxonomy" id="1720083"/>
    <lineage>
        <taxon>Bacteria</taxon>
        <taxon>Bacillati</taxon>
        <taxon>Bacillota</taxon>
        <taxon>Bacilli</taxon>
        <taxon>Lactobacillales</taxon>
        <taxon>Lactobacillaceae</taxon>
        <taxon>Acetilactobacillus</taxon>
    </lineage>
</organism>
<proteinExistence type="inferred from homology"/>
<dbReference type="InterPro" id="IPR039247">
    <property type="entry name" value="KhpB"/>
</dbReference>
<dbReference type="Gene3D" id="3.30.300.20">
    <property type="match status" value="1"/>
</dbReference>
<comment type="caution">
    <text evidence="6">Lacks conserved residue(s) required for the propagation of feature annotation.</text>
</comment>
<comment type="function">
    <text evidence="6">A probable RNA chaperone. Forms a complex with KhpA which binds to cellular RNA and controls its expression. Plays a role in peptidoglycan (PG) homeostasis and cell length regulation.</text>
</comment>
<dbReference type="PANTHER" id="PTHR35800">
    <property type="entry name" value="PROTEIN JAG"/>
    <property type="match status" value="1"/>
</dbReference>
<sequence length="273" mass="30797">MSVFTGKTVENAVQAGLKQLNLKRSAAKINVIQKGRHGFLGIGRRDAKVDVSRKPEPKSKPRRTPKSFGSSQASSSYRRPSSHRASNSESQPQTSFTIKQRKPAAVSNVHDHNNDNEMSRSQRNREAIKKLEGYLGRVIRLLGINATMKAEYKTRKRVKIDFKTDKEGLLIGKHGLTINALQALSEVYLNRLGIYHVYVELDTANYRQRRMDILGRLAEKTAREAVATGKPVYLDPMPSFERKKIHKTLEDSDHVMTYSAGREPYRAVVVAPK</sequence>
<feature type="compositionally biased region" description="Basic and acidic residues" evidence="7">
    <location>
        <begin position="43"/>
        <end position="59"/>
    </location>
</feature>
<keyword evidence="1 6" id="KW-0963">Cytoplasm</keyword>
<name>A0A4P6ZM59_9LACO</name>
<dbReference type="InterPro" id="IPR034079">
    <property type="entry name" value="R3H_KhpB"/>
</dbReference>
<dbReference type="KEGG" id="lji:ELX58_07770"/>
<dbReference type="CDD" id="cd02414">
    <property type="entry name" value="KH-II_Jag"/>
    <property type="match status" value="1"/>
</dbReference>
<dbReference type="EMBL" id="CP034726">
    <property type="protein sequence ID" value="QBP18971.1"/>
    <property type="molecule type" value="Genomic_DNA"/>
</dbReference>
<protein>
    <recommendedName>
        <fullName evidence="6">RNA-binding protein KhpB</fullName>
    </recommendedName>
    <alternativeName>
        <fullName evidence="6">RNA-binding protein EloR</fullName>
    </alternativeName>
</protein>
<evidence type="ECO:0000256" key="4">
    <source>
        <dbReference type="ARBA" id="ARBA00023186"/>
    </source>
</evidence>
<evidence type="ECO:0000256" key="3">
    <source>
        <dbReference type="ARBA" id="ARBA00022960"/>
    </source>
</evidence>
<dbReference type="RefSeq" id="WP_133442528.1">
    <property type="nucleotide sequence ID" value="NZ_CP034726.1"/>
</dbReference>
<dbReference type="GO" id="GO:0009252">
    <property type="term" value="P:peptidoglycan biosynthetic process"/>
    <property type="evidence" value="ECO:0007669"/>
    <property type="project" value="UniProtKB-UniRule"/>
</dbReference>
<dbReference type="NCBIfam" id="NF041568">
    <property type="entry name" value="Jag_EloR"/>
    <property type="match status" value="1"/>
</dbReference>
<feature type="compositionally biased region" description="Basic and acidic residues" evidence="7">
    <location>
        <begin position="109"/>
        <end position="123"/>
    </location>
</feature>
<evidence type="ECO:0000259" key="8">
    <source>
        <dbReference type="PROSITE" id="PS51061"/>
    </source>
</evidence>
<dbReference type="Gene3D" id="3.30.30.80">
    <property type="entry name" value="probable RNA-binding protein from clostridium symbiosum atcc 14940"/>
    <property type="match status" value="1"/>
</dbReference>
<gene>
    <name evidence="6" type="primary">khpB</name>
    <name evidence="6" type="synonym">eloR</name>
    <name evidence="9" type="ORF">ELX58_07770</name>
</gene>
<dbReference type="InterPro" id="IPR015946">
    <property type="entry name" value="KH_dom-like_a/b"/>
</dbReference>
<dbReference type="CDD" id="cd02644">
    <property type="entry name" value="R3H_jag"/>
    <property type="match status" value="1"/>
</dbReference>
<dbReference type="InterPro" id="IPR038008">
    <property type="entry name" value="Jag_KH"/>
</dbReference>
<keyword evidence="4 6" id="KW-0143">Chaperone</keyword>
<dbReference type="OrthoDB" id="9794483at2"/>
<keyword evidence="10" id="KW-1185">Reference proteome</keyword>
<evidence type="ECO:0000256" key="6">
    <source>
        <dbReference type="HAMAP-Rule" id="MF_00867"/>
    </source>
</evidence>
<feature type="compositionally biased region" description="Polar residues" evidence="7">
    <location>
        <begin position="87"/>
        <end position="98"/>
    </location>
</feature>
<keyword evidence="3 6" id="KW-0133">Cell shape</keyword>
<evidence type="ECO:0000256" key="1">
    <source>
        <dbReference type="ARBA" id="ARBA00022490"/>
    </source>
</evidence>
<dbReference type="InterPro" id="IPR036867">
    <property type="entry name" value="R3H_dom_sf"/>
</dbReference>